<comment type="cofactor">
    <cofactor evidence="7">
        <name>Cu(2+)</name>
        <dbReference type="ChEBI" id="CHEBI:29036"/>
    </cofactor>
    <text evidence="7">Binds 2 copper ions per subunit.</text>
</comment>
<organism evidence="14 15">
    <name type="scientific">Salvia divinorum</name>
    <name type="common">Maria pastora</name>
    <name type="synonym">Diviner's sage</name>
    <dbReference type="NCBI Taxonomy" id="28513"/>
    <lineage>
        <taxon>Eukaryota</taxon>
        <taxon>Viridiplantae</taxon>
        <taxon>Streptophyta</taxon>
        <taxon>Embryophyta</taxon>
        <taxon>Tracheophyta</taxon>
        <taxon>Spermatophyta</taxon>
        <taxon>Magnoliopsida</taxon>
        <taxon>eudicotyledons</taxon>
        <taxon>Gunneridae</taxon>
        <taxon>Pentapetalae</taxon>
        <taxon>asterids</taxon>
        <taxon>lamiids</taxon>
        <taxon>Lamiales</taxon>
        <taxon>Lamiaceae</taxon>
        <taxon>Nepetoideae</taxon>
        <taxon>Mentheae</taxon>
        <taxon>Salviinae</taxon>
        <taxon>Salvia</taxon>
        <taxon>Salvia subgen. Calosphace</taxon>
    </lineage>
</organism>
<evidence type="ECO:0000256" key="1">
    <source>
        <dbReference type="ARBA" id="ARBA00009928"/>
    </source>
</evidence>
<keyword evidence="4 14" id="KW-0560">Oxidoreductase</keyword>
<dbReference type="Pfam" id="PF12143">
    <property type="entry name" value="PPO1_KFDV"/>
    <property type="match status" value="1"/>
</dbReference>
<gene>
    <name evidence="14" type="ORF">AAHA92_27130</name>
</gene>
<feature type="binding site" evidence="7">
    <location>
        <position position="348"/>
    </location>
    <ligand>
        <name>Cu cation</name>
        <dbReference type="ChEBI" id="CHEBI:23378"/>
        <label>B</label>
    </ligand>
</feature>
<dbReference type="Pfam" id="PF12142">
    <property type="entry name" value="PPO1_DWL"/>
    <property type="match status" value="1"/>
</dbReference>
<feature type="domain" description="Tyrosinase copper-binding" evidence="13">
    <location>
        <begin position="341"/>
        <end position="352"/>
    </location>
</feature>
<dbReference type="SUPFAM" id="SSF48056">
    <property type="entry name" value="Di-copper centre-containing domain"/>
    <property type="match status" value="1"/>
</dbReference>
<evidence type="ECO:0000259" key="13">
    <source>
        <dbReference type="PROSITE" id="PS00498"/>
    </source>
</evidence>
<name>A0ABD1G2P4_SALDI</name>
<dbReference type="EC" id="1.10.3.1" evidence="14"/>
<comment type="similarity">
    <text evidence="1">Belongs to the tyrosinase family.</text>
</comment>
<evidence type="ECO:0000256" key="2">
    <source>
        <dbReference type="ARBA" id="ARBA00022723"/>
    </source>
</evidence>
<evidence type="ECO:0000256" key="9">
    <source>
        <dbReference type="PIRSR" id="PIRSR000290-3"/>
    </source>
</evidence>
<keyword evidence="10" id="KW-0175">Coiled coil</keyword>
<feature type="binding site" evidence="7">
    <location>
        <position position="314"/>
    </location>
    <ligand>
        <name>Cu cation</name>
        <dbReference type="ChEBI" id="CHEBI:23378"/>
        <label>B</label>
    </ligand>
</feature>
<dbReference type="PIRSF" id="PIRSF000290">
    <property type="entry name" value="PPO_plant"/>
    <property type="match status" value="1"/>
</dbReference>
<comment type="caution">
    <text evidence="14">The sequence shown here is derived from an EMBL/GenBank/DDBJ whole genome shotgun (WGS) entry which is preliminary data.</text>
</comment>
<feature type="disulfide bond" evidence="8">
    <location>
        <begin position="77"/>
        <end position="98"/>
    </location>
</feature>
<dbReference type="AlphaFoldDB" id="A0ABD1G2P4"/>
<feature type="binding site" evidence="7">
    <location>
        <position position="161"/>
    </location>
    <ligand>
        <name>Cu cation</name>
        <dbReference type="ChEBI" id="CHEBI:23378"/>
        <label>A</label>
    </ligand>
</feature>
<dbReference type="InterPro" id="IPR022740">
    <property type="entry name" value="Polyphenol_oxidase_C"/>
</dbReference>
<dbReference type="PROSITE" id="PS00498">
    <property type="entry name" value="TYROSINASE_2"/>
    <property type="match status" value="1"/>
</dbReference>
<evidence type="ECO:0000256" key="11">
    <source>
        <dbReference type="SAM" id="MobiDB-lite"/>
    </source>
</evidence>
<dbReference type="PRINTS" id="PR00092">
    <property type="entry name" value="TYROSINASE"/>
</dbReference>
<dbReference type="GO" id="GO:0046872">
    <property type="term" value="F:metal ion binding"/>
    <property type="evidence" value="ECO:0007669"/>
    <property type="project" value="UniProtKB-KW"/>
</dbReference>
<dbReference type="Pfam" id="PF00264">
    <property type="entry name" value="Tyrosinase"/>
    <property type="match status" value="1"/>
</dbReference>
<evidence type="ECO:0000256" key="6">
    <source>
        <dbReference type="ARBA" id="ARBA00023157"/>
    </source>
</evidence>
<evidence type="ECO:0000256" key="5">
    <source>
        <dbReference type="ARBA" id="ARBA00023008"/>
    </source>
</evidence>
<keyword evidence="15" id="KW-1185">Reference proteome</keyword>
<feature type="binding site" evidence="7">
    <location>
        <position position="318"/>
    </location>
    <ligand>
        <name>Cu cation</name>
        <dbReference type="ChEBI" id="CHEBI:23378"/>
        <label>B</label>
    </ligand>
</feature>
<feature type="coiled-coil region" evidence="10">
    <location>
        <begin position="509"/>
        <end position="536"/>
    </location>
</feature>
<evidence type="ECO:0000313" key="14">
    <source>
        <dbReference type="EMBL" id="KAL1538375.1"/>
    </source>
</evidence>
<feature type="compositionally biased region" description="Gly residues" evidence="11">
    <location>
        <begin position="304"/>
        <end position="314"/>
    </location>
</feature>
<dbReference type="PANTHER" id="PTHR11474">
    <property type="entry name" value="TYROSINASE FAMILY MEMBER"/>
    <property type="match status" value="1"/>
</dbReference>
<evidence type="ECO:0000313" key="15">
    <source>
        <dbReference type="Proteomes" id="UP001567538"/>
    </source>
</evidence>
<dbReference type="PANTHER" id="PTHR11474:SF123">
    <property type="entry name" value="CATECHOL OXIDASE"/>
    <property type="match status" value="1"/>
</dbReference>
<evidence type="ECO:0000256" key="7">
    <source>
        <dbReference type="PIRSR" id="PIRSR000290-1"/>
    </source>
</evidence>
<dbReference type="InterPro" id="IPR002227">
    <property type="entry name" value="Tyrosinase_Cu-bd"/>
</dbReference>
<feature type="binding site" evidence="7">
    <location>
        <position position="191"/>
    </location>
    <ligand>
        <name>Cu cation</name>
        <dbReference type="ChEBI" id="CHEBI:23378"/>
        <label>A</label>
    </ligand>
</feature>
<feature type="cross-link" description="2'-(S-cysteinyl)-histidine (Cys-His)" evidence="9">
    <location>
        <begin position="165"/>
        <end position="182"/>
    </location>
</feature>
<evidence type="ECO:0000256" key="3">
    <source>
        <dbReference type="ARBA" id="ARBA00022784"/>
    </source>
</evidence>
<proteinExistence type="inferred from homology"/>
<dbReference type="InterPro" id="IPR050316">
    <property type="entry name" value="Tyrosinase/Hemocyanin"/>
</dbReference>
<keyword evidence="6 8" id="KW-1015">Disulfide bond</keyword>
<feature type="binding site" evidence="7">
    <location>
        <position position="182"/>
    </location>
    <ligand>
        <name>Cu cation</name>
        <dbReference type="ChEBI" id="CHEBI:23378"/>
        <label>A</label>
    </ligand>
</feature>
<dbReference type="EMBL" id="JBEAFC010000010">
    <property type="protein sequence ID" value="KAL1538375.1"/>
    <property type="molecule type" value="Genomic_DNA"/>
</dbReference>
<keyword evidence="3" id="KW-0883">Thioether bond</keyword>
<evidence type="ECO:0000256" key="10">
    <source>
        <dbReference type="SAM" id="Coils"/>
    </source>
</evidence>
<dbReference type="Gene3D" id="1.10.1280.10">
    <property type="entry name" value="Di-copper center containing domain from catechol oxidase"/>
    <property type="match status" value="1"/>
</dbReference>
<dbReference type="PROSITE" id="PS00497">
    <property type="entry name" value="TYROSINASE_1"/>
    <property type="match status" value="1"/>
</dbReference>
<protein>
    <submittedName>
        <fullName evidence="14">Catechol oxidase</fullName>
        <ecNumber evidence="14">1.10.3.1</ecNumber>
    </submittedName>
</protein>
<dbReference type="GO" id="GO:0004097">
    <property type="term" value="F:catechol oxidase activity"/>
    <property type="evidence" value="ECO:0007669"/>
    <property type="project" value="UniProtKB-EC"/>
</dbReference>
<dbReference type="Proteomes" id="UP001567538">
    <property type="component" value="Unassembled WGS sequence"/>
</dbReference>
<evidence type="ECO:0000256" key="8">
    <source>
        <dbReference type="PIRSR" id="PIRSR000290-2"/>
    </source>
</evidence>
<keyword evidence="2 7" id="KW-0479">Metal-binding</keyword>
<evidence type="ECO:0000259" key="12">
    <source>
        <dbReference type="PROSITE" id="PS00497"/>
    </source>
</evidence>
<evidence type="ECO:0000256" key="4">
    <source>
        <dbReference type="ARBA" id="ARBA00023002"/>
    </source>
</evidence>
<sequence>MASLQSSFTVLLTTPTARVPPSQLAVTKRCVVSCSGGGGVDRRNMLLGLGGLYGATSLVAGRKAEANPILPPDLSTCDPKGAWTTKNGEVVILDVNCCPPFTDVQTDYKLPRVTKPRVRPAAHRMSPEYLAKYELAIKRMRELDVTDPDDPRGFTQQANIHCAYCNGPYDQIGFPGIDLQVHNSWIFFAFHRWYLYFYERIMGELIGDPTFALPYWNWDNPRGMQMPPAFDNEGSSLWDINRDPAHRPPALVTLTLTNPPVTDPVQIIANNLTQMYKEMIGDVESAIDFMGDPYRAGDAPPGRASGGSSEGGSHAGVHVWTGNPANDNREDMGNFYSAGRDPIFYSHHANVDRMWTIWKDIPADYSKDINEADFKDAAFMFYDEKKKLVRVKVADCLDYNKMGYKYEHSDTPWMAYRPAQRALPVDIKKLSKKAETADKLFPLKLTKTVRVLVPKPSKGPADEVLVLEKIVTDSTKLIRFDVFVNDEDDKPQELDRAEYLGGFTQVPHRARAQESASDLRLNLKELYENINIADDDAIVVTIVPHINGDEVTIGGIKIIPRVAA</sequence>
<reference evidence="14 15" key="1">
    <citation type="submission" date="2024-06" db="EMBL/GenBank/DDBJ databases">
        <title>A chromosome level genome sequence of Diviner's sage (Salvia divinorum).</title>
        <authorList>
            <person name="Ford S.A."/>
            <person name="Ro D.-K."/>
            <person name="Ness R.W."/>
            <person name="Phillips M.A."/>
        </authorList>
    </citation>
    <scope>NUCLEOTIDE SEQUENCE [LARGE SCALE GENOMIC DNA]</scope>
    <source>
        <strain evidence="14">SAF-2024a</strain>
        <tissue evidence="14">Leaf</tissue>
    </source>
</reference>
<dbReference type="InterPro" id="IPR008922">
    <property type="entry name" value="Di-copper_centre_dom_sf"/>
</dbReference>
<feature type="domain" description="Tyrosinase copper-binding" evidence="12">
    <location>
        <begin position="182"/>
        <end position="199"/>
    </location>
</feature>
<accession>A0ABD1G2P4</accession>
<keyword evidence="5 7" id="KW-0186">Copper</keyword>
<dbReference type="InterPro" id="IPR016213">
    <property type="entry name" value="Polyphenol_oxidase"/>
</dbReference>
<feature type="region of interest" description="Disordered" evidence="11">
    <location>
        <begin position="297"/>
        <end position="317"/>
    </location>
</feature>
<feature type="disulfide bond" evidence="8">
    <location>
        <begin position="97"/>
        <end position="162"/>
    </location>
</feature>
<dbReference type="InterPro" id="IPR022739">
    <property type="entry name" value="Polyphenol_oxidase_cen"/>
</dbReference>